<protein>
    <submittedName>
        <fullName evidence="2">Uncharacterized protein</fullName>
    </submittedName>
</protein>
<evidence type="ECO:0000313" key="3">
    <source>
        <dbReference type="Proteomes" id="UP001519343"/>
    </source>
</evidence>
<keyword evidence="1" id="KW-0472">Membrane</keyword>
<feature type="transmembrane region" description="Helical" evidence="1">
    <location>
        <begin position="26"/>
        <end position="44"/>
    </location>
</feature>
<evidence type="ECO:0000313" key="2">
    <source>
        <dbReference type="EMBL" id="MBP1933487.1"/>
    </source>
</evidence>
<organism evidence="2 3">
    <name type="scientific">Ammoniphilus resinae</name>
    <dbReference type="NCBI Taxonomy" id="861532"/>
    <lineage>
        <taxon>Bacteria</taxon>
        <taxon>Bacillati</taxon>
        <taxon>Bacillota</taxon>
        <taxon>Bacilli</taxon>
        <taxon>Bacillales</taxon>
        <taxon>Paenibacillaceae</taxon>
        <taxon>Aneurinibacillus group</taxon>
        <taxon>Ammoniphilus</taxon>
    </lineage>
</organism>
<name>A0ABS4GTV9_9BACL</name>
<sequence length="83" mass="9792">MILRHVLKQSVKIVFRYGNIHQGSRLEGILTMLLASLLVFVFFSKHFFPSLIIVFLFSAYDGTRQLFAMRRQKKLRAIFRQTT</sequence>
<reference evidence="2 3" key="1">
    <citation type="submission" date="2021-03" db="EMBL/GenBank/DDBJ databases">
        <title>Genomic Encyclopedia of Type Strains, Phase IV (KMG-IV): sequencing the most valuable type-strain genomes for metagenomic binning, comparative biology and taxonomic classification.</title>
        <authorList>
            <person name="Goeker M."/>
        </authorList>
    </citation>
    <scope>NUCLEOTIDE SEQUENCE [LARGE SCALE GENOMIC DNA]</scope>
    <source>
        <strain evidence="2 3">DSM 24738</strain>
    </source>
</reference>
<feature type="transmembrane region" description="Helical" evidence="1">
    <location>
        <begin position="50"/>
        <end position="67"/>
    </location>
</feature>
<keyword evidence="3" id="KW-1185">Reference proteome</keyword>
<comment type="caution">
    <text evidence="2">The sequence shown here is derived from an EMBL/GenBank/DDBJ whole genome shotgun (WGS) entry which is preliminary data.</text>
</comment>
<evidence type="ECO:0000256" key="1">
    <source>
        <dbReference type="SAM" id="Phobius"/>
    </source>
</evidence>
<proteinExistence type="predicted"/>
<gene>
    <name evidence="2" type="ORF">J2Z37_003500</name>
</gene>
<keyword evidence="1" id="KW-0812">Transmembrane</keyword>
<keyword evidence="1" id="KW-1133">Transmembrane helix</keyword>
<accession>A0ABS4GTV9</accession>
<dbReference type="Proteomes" id="UP001519343">
    <property type="component" value="Unassembled WGS sequence"/>
</dbReference>
<dbReference type="EMBL" id="JAGGKT010000011">
    <property type="protein sequence ID" value="MBP1933487.1"/>
    <property type="molecule type" value="Genomic_DNA"/>
</dbReference>